<dbReference type="EMBL" id="ACLA01000010">
    <property type="protein sequence ID" value="EEQ48884.1"/>
    <property type="molecule type" value="Genomic_DNA"/>
</dbReference>
<evidence type="ECO:0000313" key="1">
    <source>
        <dbReference type="EMBL" id="EEQ48884.1"/>
    </source>
</evidence>
<dbReference type="AlphaFoldDB" id="C4V270"/>
<dbReference type="Proteomes" id="UP000005309">
    <property type="component" value="Unassembled WGS sequence"/>
</dbReference>
<reference evidence="1 2" key="1">
    <citation type="submission" date="2009-04" db="EMBL/GenBank/DDBJ databases">
        <authorList>
            <person name="Qin X."/>
            <person name="Bachman B."/>
            <person name="Battles P."/>
            <person name="Bell A."/>
            <person name="Bess C."/>
            <person name="Bickham C."/>
            <person name="Chaboub L."/>
            <person name="Chen D."/>
            <person name="Coyle M."/>
            <person name="Deiros D.R."/>
            <person name="Dinh H."/>
            <person name="Forbes L."/>
            <person name="Fowler G."/>
            <person name="Francisco L."/>
            <person name="Fu Q."/>
            <person name="Gubbala S."/>
            <person name="Hale W."/>
            <person name="Han Y."/>
            <person name="Hemphill L."/>
            <person name="Highlander S.K."/>
            <person name="Hirani K."/>
            <person name="Hogues M."/>
            <person name="Jackson L."/>
            <person name="Jakkamsetti A."/>
            <person name="Javaid M."/>
            <person name="Jiang H."/>
            <person name="Korchina V."/>
            <person name="Kovar C."/>
            <person name="Lara F."/>
            <person name="Lee S."/>
            <person name="Mata R."/>
            <person name="Mathew T."/>
            <person name="Moen C."/>
            <person name="Morales K."/>
            <person name="Munidasa M."/>
            <person name="Nazareth L."/>
            <person name="Ngo R."/>
            <person name="Nguyen L."/>
            <person name="Okwuonu G."/>
            <person name="Ongeri F."/>
            <person name="Patil S."/>
            <person name="Petrosino J."/>
            <person name="Pham C."/>
            <person name="Pham P."/>
            <person name="Pu L.-L."/>
            <person name="Puazo M."/>
            <person name="Raj R."/>
            <person name="Reid J."/>
            <person name="Rouhana J."/>
            <person name="Saada N."/>
            <person name="Shang Y."/>
            <person name="Simmons D."/>
            <person name="Thornton R."/>
            <person name="Warren J."/>
            <person name="Weissenberger G."/>
            <person name="Zhang J."/>
            <person name="Zhang L."/>
            <person name="Zhou C."/>
            <person name="Zhu D."/>
            <person name="Muzny D."/>
            <person name="Worley K."/>
            <person name="Gibbs R."/>
        </authorList>
    </citation>
    <scope>NUCLEOTIDE SEQUENCE [LARGE SCALE GENOMIC DNA]</scope>
    <source>
        <strain evidence="1 2">ATCC 43531</strain>
    </source>
</reference>
<gene>
    <name evidence="1" type="ORF">HMPREF0908_0614</name>
</gene>
<keyword evidence="2" id="KW-1185">Reference proteome</keyword>
<accession>C4V270</accession>
<dbReference type="HOGENOM" id="CLU_2525652_0_0_9"/>
<evidence type="ECO:0000313" key="2">
    <source>
        <dbReference type="Proteomes" id="UP000005309"/>
    </source>
</evidence>
<name>C4V270_9FIRM</name>
<proteinExistence type="predicted"/>
<protein>
    <submittedName>
        <fullName evidence="1">Uncharacterized protein</fullName>
    </submittedName>
</protein>
<dbReference type="STRING" id="638302.HMPREF0908_0614"/>
<sequence>MDPRLQKLLHRNYCHGNTSCCSSASLIRRTTAQNAAQNGYRKRVLFHTRAYYNIPSPVKQRPPKNFTQKIWRNAIPPCLRRHSV</sequence>
<organism evidence="1 2">
    <name type="scientific">Selenomonas flueggei ATCC 43531</name>
    <dbReference type="NCBI Taxonomy" id="638302"/>
    <lineage>
        <taxon>Bacteria</taxon>
        <taxon>Bacillati</taxon>
        <taxon>Bacillota</taxon>
        <taxon>Negativicutes</taxon>
        <taxon>Selenomonadales</taxon>
        <taxon>Selenomonadaceae</taxon>
        <taxon>Selenomonas</taxon>
    </lineage>
</organism>
<comment type="caution">
    <text evidence="1">The sequence shown here is derived from an EMBL/GenBank/DDBJ whole genome shotgun (WGS) entry which is preliminary data.</text>
</comment>